<reference key="2">
    <citation type="submission" date="2011-10" db="EMBL/GenBank/DDBJ databases">
        <title>The genome and transcriptome sequence of Clonorchis sinensis provide insights into the carcinogenic liver fluke.</title>
        <authorList>
            <person name="Wang X."/>
            <person name="Huang Y."/>
            <person name="Chen W."/>
            <person name="Liu H."/>
            <person name="Guo L."/>
            <person name="Chen Y."/>
            <person name="Luo F."/>
            <person name="Zhou W."/>
            <person name="Sun J."/>
            <person name="Mao Q."/>
            <person name="Liang P."/>
            <person name="Zhou C."/>
            <person name="Tian Y."/>
            <person name="Men J."/>
            <person name="Lv X."/>
            <person name="Huang L."/>
            <person name="Zhou J."/>
            <person name="Hu Y."/>
            <person name="Li R."/>
            <person name="Zhang F."/>
            <person name="Lei H."/>
            <person name="Li X."/>
            <person name="Hu X."/>
            <person name="Liang C."/>
            <person name="Xu J."/>
            <person name="Wu Z."/>
            <person name="Yu X."/>
        </authorList>
    </citation>
    <scope>NUCLEOTIDE SEQUENCE</scope>
    <source>
        <strain>Henan</strain>
    </source>
</reference>
<name>G7YUI9_CLOSI</name>
<reference evidence="1" key="1">
    <citation type="journal article" date="2011" name="Genome Biol.">
        <title>The draft genome of the carcinogenic human liver fluke Clonorchis sinensis.</title>
        <authorList>
            <person name="Wang X."/>
            <person name="Chen W."/>
            <person name="Huang Y."/>
            <person name="Sun J."/>
            <person name="Men J."/>
            <person name="Liu H."/>
            <person name="Luo F."/>
            <person name="Guo L."/>
            <person name="Lv X."/>
            <person name="Deng C."/>
            <person name="Zhou C."/>
            <person name="Fan Y."/>
            <person name="Li X."/>
            <person name="Huang L."/>
            <person name="Hu Y."/>
            <person name="Liang C."/>
            <person name="Hu X."/>
            <person name="Xu J."/>
            <person name="Yu X."/>
        </authorList>
    </citation>
    <scope>NUCLEOTIDE SEQUENCE [LARGE SCALE GENOMIC DNA]</scope>
    <source>
        <strain evidence="1">Henan</strain>
    </source>
</reference>
<dbReference type="EMBL" id="DF144312">
    <property type="protein sequence ID" value="GAA56619.1"/>
    <property type="molecule type" value="Genomic_DNA"/>
</dbReference>
<dbReference type="AlphaFoldDB" id="G7YUI9"/>
<feature type="non-terminal residue" evidence="1">
    <location>
        <position position="1"/>
    </location>
</feature>
<dbReference type="Proteomes" id="UP000008909">
    <property type="component" value="Unassembled WGS sequence"/>
</dbReference>
<evidence type="ECO:0000313" key="1">
    <source>
        <dbReference type="EMBL" id="GAA56619.1"/>
    </source>
</evidence>
<organism evidence="1 2">
    <name type="scientific">Clonorchis sinensis</name>
    <name type="common">Chinese liver fluke</name>
    <dbReference type="NCBI Taxonomy" id="79923"/>
    <lineage>
        <taxon>Eukaryota</taxon>
        <taxon>Metazoa</taxon>
        <taxon>Spiralia</taxon>
        <taxon>Lophotrochozoa</taxon>
        <taxon>Platyhelminthes</taxon>
        <taxon>Trematoda</taxon>
        <taxon>Digenea</taxon>
        <taxon>Opisthorchiida</taxon>
        <taxon>Opisthorchiata</taxon>
        <taxon>Opisthorchiidae</taxon>
        <taxon>Clonorchis</taxon>
    </lineage>
</organism>
<proteinExistence type="predicted"/>
<dbReference type="InterPro" id="IPR021109">
    <property type="entry name" value="Peptidase_aspartic_dom_sf"/>
</dbReference>
<gene>
    <name evidence="1" type="ORF">CLF_111229</name>
</gene>
<protein>
    <submittedName>
        <fullName evidence="1">Gap-Pol polyprotein</fullName>
    </submittedName>
</protein>
<dbReference type="Gene3D" id="2.40.70.10">
    <property type="entry name" value="Acid Proteases"/>
    <property type="match status" value="1"/>
</dbReference>
<sequence length="276" mass="31018">ALTRATTQAVIEIDRKRALCLIDTGAGVSLRWRGNQAERRPCELVVRAVGGYRLKIDGLSMHSMRLDDTSVQHTSQISPDIEQTILGADFLKSTDSVIDLRHGKLVTSYGAVKLEGYPSTAASNLHVRKLPSCDVPSVQSVVKEYSELFTGDEDPFGFCPWIEHEIPLSSERFQPYGPRAKVKWKDHQNTGRSGMGSRKLGSRWQGPFVVTDCRGNVYTIQDGRGSKRVKGTQLHGKLPVTTELRIAKSYRRHNREERTSTTYTSPELKTVLFRRF</sequence>
<dbReference type="SUPFAM" id="SSF50630">
    <property type="entry name" value="Acid proteases"/>
    <property type="match status" value="1"/>
</dbReference>
<keyword evidence="2" id="KW-1185">Reference proteome</keyword>
<evidence type="ECO:0000313" key="2">
    <source>
        <dbReference type="Proteomes" id="UP000008909"/>
    </source>
</evidence>
<accession>G7YUI9</accession>